<dbReference type="GO" id="GO:0009288">
    <property type="term" value="C:bacterial-type flagellum"/>
    <property type="evidence" value="ECO:0007669"/>
    <property type="project" value="InterPro"/>
</dbReference>
<gene>
    <name evidence="1" type="ORF">G4223_13960</name>
</gene>
<proteinExistence type="predicted"/>
<dbReference type="Proteomes" id="UP000480684">
    <property type="component" value="Unassembled WGS sequence"/>
</dbReference>
<accession>A0A7C9QVK9</accession>
<comment type="caution">
    <text evidence="1">The sequence shown here is derived from an EMBL/GenBank/DDBJ whole genome shotgun (WGS) entry which is preliminary data.</text>
</comment>
<keyword evidence="2" id="KW-1185">Reference proteome</keyword>
<dbReference type="InterPro" id="IPR007439">
    <property type="entry name" value="Chemotax_Pase_CheZ"/>
</dbReference>
<dbReference type="Pfam" id="PF04344">
    <property type="entry name" value="CheZ"/>
    <property type="match status" value="1"/>
</dbReference>
<evidence type="ECO:0000313" key="2">
    <source>
        <dbReference type="Proteomes" id="UP000480684"/>
    </source>
</evidence>
<dbReference type="SUPFAM" id="SSF75708">
    <property type="entry name" value="Chemotaxis phosphatase CheZ"/>
    <property type="match status" value="1"/>
</dbReference>
<reference evidence="1 2" key="1">
    <citation type="submission" date="2020-02" db="EMBL/GenBank/DDBJ databases">
        <authorList>
            <person name="Dziuba M."/>
            <person name="Kuznetsov B."/>
            <person name="Mardanov A."/>
            <person name="Ravin N."/>
            <person name="Grouzdev D."/>
        </authorList>
    </citation>
    <scope>NUCLEOTIDE SEQUENCE [LARGE SCALE GENOMIC DNA]</scope>
    <source>
        <strain evidence="1 2">SpK</strain>
    </source>
</reference>
<name>A0A7C9QVK9_9PROT</name>
<dbReference type="Gene3D" id="1.10.287.500">
    <property type="entry name" value="Helix hairpin bin"/>
    <property type="match status" value="1"/>
</dbReference>
<organism evidence="1 2">
    <name type="scientific">Magnetospirillum aberrantis SpK</name>
    <dbReference type="NCBI Taxonomy" id="908842"/>
    <lineage>
        <taxon>Bacteria</taxon>
        <taxon>Pseudomonadati</taxon>
        <taxon>Pseudomonadota</taxon>
        <taxon>Alphaproteobacteria</taxon>
        <taxon>Rhodospirillales</taxon>
        <taxon>Rhodospirillaceae</taxon>
        <taxon>Magnetospirillum</taxon>
    </lineage>
</organism>
<dbReference type="RefSeq" id="WP_163680929.1">
    <property type="nucleotide sequence ID" value="NZ_JAAIYP010000039.1"/>
</dbReference>
<dbReference type="GO" id="GO:0050920">
    <property type="term" value="P:regulation of chemotaxis"/>
    <property type="evidence" value="ECO:0007669"/>
    <property type="project" value="InterPro"/>
</dbReference>
<dbReference type="AlphaFoldDB" id="A0A7C9QVK9"/>
<dbReference type="EMBL" id="JAAIYP010000039">
    <property type="protein sequence ID" value="NFV81219.1"/>
    <property type="molecule type" value="Genomic_DNA"/>
</dbReference>
<sequence>MNTERKLFTAELQRLKALSAKGEPVAHPNVSGNGEVLKALGELRADIKSLEHLIKGEEAPPPSVQLQTMDDMVNHKQAEVSMLKTELRALAVCIEQTKQEIAALRPKDSQDDRLMAVTFELDAIVSATEGATQSILEAAEKIEGITKEIQSHGVDSYVGRLAEDINETIINIFEACNFQDITGQRITKVVKTLQYIEARINAMIDIWGPDNIADIVPKPATDHRDDDAKLLNGPALENQGISQDEIDKLFG</sequence>
<protein>
    <submittedName>
        <fullName evidence="1">Protein phosphatase CheZ</fullName>
    </submittedName>
</protein>
<dbReference type="GO" id="GO:0003824">
    <property type="term" value="F:catalytic activity"/>
    <property type="evidence" value="ECO:0007669"/>
    <property type="project" value="InterPro"/>
</dbReference>
<evidence type="ECO:0000313" key="1">
    <source>
        <dbReference type="EMBL" id="NFV81219.1"/>
    </source>
</evidence>